<organism evidence="1">
    <name type="scientific">Anguilla anguilla</name>
    <name type="common">European freshwater eel</name>
    <name type="synonym">Muraena anguilla</name>
    <dbReference type="NCBI Taxonomy" id="7936"/>
    <lineage>
        <taxon>Eukaryota</taxon>
        <taxon>Metazoa</taxon>
        <taxon>Chordata</taxon>
        <taxon>Craniata</taxon>
        <taxon>Vertebrata</taxon>
        <taxon>Euteleostomi</taxon>
        <taxon>Actinopterygii</taxon>
        <taxon>Neopterygii</taxon>
        <taxon>Teleostei</taxon>
        <taxon>Anguilliformes</taxon>
        <taxon>Anguillidae</taxon>
        <taxon>Anguilla</taxon>
    </lineage>
</organism>
<reference evidence="1" key="2">
    <citation type="journal article" date="2015" name="Fish Shellfish Immunol.">
        <title>Early steps in the European eel (Anguilla anguilla)-Vibrio vulnificus interaction in the gills: Role of the RtxA13 toxin.</title>
        <authorList>
            <person name="Callol A."/>
            <person name="Pajuelo D."/>
            <person name="Ebbesson L."/>
            <person name="Teles M."/>
            <person name="MacKenzie S."/>
            <person name="Amaro C."/>
        </authorList>
    </citation>
    <scope>NUCLEOTIDE SEQUENCE</scope>
</reference>
<reference evidence="1" key="1">
    <citation type="submission" date="2014-11" db="EMBL/GenBank/DDBJ databases">
        <authorList>
            <person name="Amaro Gonzalez C."/>
        </authorList>
    </citation>
    <scope>NUCLEOTIDE SEQUENCE</scope>
</reference>
<accession>A0A0E9S498</accession>
<evidence type="ECO:0000313" key="1">
    <source>
        <dbReference type="EMBL" id="JAH35343.1"/>
    </source>
</evidence>
<dbReference type="AlphaFoldDB" id="A0A0E9S498"/>
<proteinExistence type="predicted"/>
<dbReference type="EMBL" id="GBXM01073234">
    <property type="protein sequence ID" value="JAH35343.1"/>
    <property type="molecule type" value="Transcribed_RNA"/>
</dbReference>
<protein>
    <submittedName>
        <fullName evidence="1">Uncharacterized protein</fullName>
    </submittedName>
</protein>
<sequence>MTCQDMIQLQPNTAAAGPWKLWQRGVTAISNLPPVLSTRDKKDPAHVRPSPLMKKNLLHLIFFLA</sequence>
<name>A0A0E9S498_ANGAN</name>